<dbReference type="Pfam" id="PF01614">
    <property type="entry name" value="IclR_C"/>
    <property type="match status" value="1"/>
</dbReference>
<organism evidence="3 4">
    <name type="scientific">Streptomyces thermoalcalitolerans</name>
    <dbReference type="NCBI Taxonomy" id="65605"/>
    <lineage>
        <taxon>Bacteria</taxon>
        <taxon>Bacillati</taxon>
        <taxon>Actinomycetota</taxon>
        <taxon>Actinomycetes</taxon>
        <taxon>Kitasatosporales</taxon>
        <taxon>Streptomycetaceae</taxon>
        <taxon>Streptomyces</taxon>
    </lineage>
</organism>
<sequence>MTRALGVLEILELFPEEDGTLSAPGIVRGPHLPRTTVHEPVTTPVARIPDGAEPAATTLDGITGPAAPREAPRGIRQRGVAVESRESGPDVPCVAAPVRDRTGEVVTALSVPVPAIRRSEERRAEPEQLAVRDATGLPERLGHRSTA</sequence>
<dbReference type="EMBL" id="BAAAHG010000042">
    <property type="protein sequence ID" value="GAA0923581.1"/>
    <property type="molecule type" value="Genomic_DNA"/>
</dbReference>
<proteinExistence type="predicted"/>
<dbReference type="Gene3D" id="3.30.450.40">
    <property type="match status" value="1"/>
</dbReference>
<reference evidence="4" key="1">
    <citation type="journal article" date="2019" name="Int. J. Syst. Evol. Microbiol.">
        <title>The Global Catalogue of Microorganisms (GCM) 10K type strain sequencing project: providing services to taxonomists for standard genome sequencing and annotation.</title>
        <authorList>
            <consortium name="The Broad Institute Genomics Platform"/>
            <consortium name="The Broad Institute Genome Sequencing Center for Infectious Disease"/>
            <person name="Wu L."/>
            <person name="Ma J."/>
        </authorList>
    </citation>
    <scope>NUCLEOTIDE SEQUENCE [LARGE SCALE GENOMIC DNA]</scope>
    <source>
        <strain evidence="4">JCM 10673</strain>
    </source>
</reference>
<dbReference type="PANTHER" id="PTHR30136:SF2">
    <property type="entry name" value="TRANSCRIPTIONAL REGULATOR ICLR"/>
    <property type="match status" value="1"/>
</dbReference>
<evidence type="ECO:0000259" key="2">
    <source>
        <dbReference type="PROSITE" id="PS51078"/>
    </source>
</evidence>
<keyword evidence="4" id="KW-1185">Reference proteome</keyword>
<protein>
    <recommendedName>
        <fullName evidence="2">IclR-ED domain-containing protein</fullName>
    </recommendedName>
</protein>
<dbReference type="InterPro" id="IPR050707">
    <property type="entry name" value="HTH_MetabolicPath_Reg"/>
</dbReference>
<dbReference type="PROSITE" id="PS51078">
    <property type="entry name" value="ICLR_ED"/>
    <property type="match status" value="1"/>
</dbReference>
<feature type="compositionally biased region" description="Basic and acidic residues" evidence="1">
    <location>
        <begin position="117"/>
        <end position="126"/>
    </location>
</feature>
<evidence type="ECO:0000313" key="4">
    <source>
        <dbReference type="Proteomes" id="UP001501005"/>
    </source>
</evidence>
<name>A0ABP3ZQE5_9ACTN</name>
<dbReference type="Proteomes" id="UP001501005">
    <property type="component" value="Unassembled WGS sequence"/>
</dbReference>
<dbReference type="PANTHER" id="PTHR30136">
    <property type="entry name" value="HELIX-TURN-HELIX TRANSCRIPTIONAL REGULATOR, ICLR FAMILY"/>
    <property type="match status" value="1"/>
</dbReference>
<evidence type="ECO:0000313" key="3">
    <source>
        <dbReference type="EMBL" id="GAA0923581.1"/>
    </source>
</evidence>
<dbReference type="InterPro" id="IPR029016">
    <property type="entry name" value="GAF-like_dom_sf"/>
</dbReference>
<dbReference type="InterPro" id="IPR014757">
    <property type="entry name" value="Tscrpt_reg_IclR_C"/>
</dbReference>
<accession>A0ABP3ZQE5</accession>
<feature type="region of interest" description="Disordered" evidence="1">
    <location>
        <begin position="30"/>
        <end position="95"/>
    </location>
</feature>
<feature type="region of interest" description="Disordered" evidence="1">
    <location>
        <begin position="117"/>
        <end position="147"/>
    </location>
</feature>
<evidence type="ECO:0000256" key="1">
    <source>
        <dbReference type="SAM" id="MobiDB-lite"/>
    </source>
</evidence>
<feature type="domain" description="IclR-ED" evidence="2">
    <location>
        <begin position="1"/>
        <end position="143"/>
    </location>
</feature>
<comment type="caution">
    <text evidence="3">The sequence shown here is derived from an EMBL/GenBank/DDBJ whole genome shotgun (WGS) entry which is preliminary data.</text>
</comment>
<dbReference type="SUPFAM" id="SSF55781">
    <property type="entry name" value="GAF domain-like"/>
    <property type="match status" value="1"/>
</dbReference>
<gene>
    <name evidence="3" type="ORF">GCM10009549_43960</name>
</gene>